<comment type="caution">
    <text evidence="2">The sequence shown here is derived from an EMBL/GenBank/DDBJ whole genome shotgun (WGS) entry which is preliminary data.</text>
</comment>
<dbReference type="EMBL" id="VUOB01000043">
    <property type="protein sequence ID" value="KAA2257921.1"/>
    <property type="molecule type" value="Genomic_DNA"/>
</dbReference>
<reference evidence="2 3" key="2">
    <citation type="submission" date="2019-09" db="EMBL/GenBank/DDBJ databases">
        <authorList>
            <person name="Jin C."/>
        </authorList>
    </citation>
    <scope>NUCLEOTIDE SEQUENCE [LARGE SCALE GENOMIC DNA]</scope>
    <source>
        <strain evidence="2 3">AN110305</strain>
    </source>
</reference>
<protein>
    <submittedName>
        <fullName evidence="2">Uncharacterized protein</fullName>
    </submittedName>
</protein>
<evidence type="ECO:0000256" key="1">
    <source>
        <dbReference type="SAM" id="MobiDB-lite"/>
    </source>
</evidence>
<reference evidence="2 3" key="1">
    <citation type="submission" date="2019-09" db="EMBL/GenBank/DDBJ databases">
        <title>Goodfellowia gen. nov., a new genus of the Pseudonocardineae related to Actinoalloteichus, containing Goodfellowia coeruleoviolacea gen. nov., comb. nov. gen. nov., comb. nov.</title>
        <authorList>
            <person name="Labeda D."/>
        </authorList>
    </citation>
    <scope>NUCLEOTIDE SEQUENCE [LARGE SCALE GENOMIC DNA]</scope>
    <source>
        <strain evidence="2 3">AN110305</strain>
    </source>
</reference>
<feature type="compositionally biased region" description="Basic and acidic residues" evidence="1">
    <location>
        <begin position="1"/>
        <end position="23"/>
    </location>
</feature>
<evidence type="ECO:0000313" key="3">
    <source>
        <dbReference type="Proteomes" id="UP000323454"/>
    </source>
</evidence>
<dbReference type="Proteomes" id="UP000323454">
    <property type="component" value="Unassembled WGS sequence"/>
</dbReference>
<name>A0A5B2X468_9PSEU</name>
<feature type="region of interest" description="Disordered" evidence="1">
    <location>
        <begin position="1"/>
        <end position="59"/>
    </location>
</feature>
<keyword evidence="3" id="KW-1185">Reference proteome</keyword>
<organism evidence="2 3">
    <name type="scientific">Solihabitans fulvus</name>
    <dbReference type="NCBI Taxonomy" id="1892852"/>
    <lineage>
        <taxon>Bacteria</taxon>
        <taxon>Bacillati</taxon>
        <taxon>Actinomycetota</taxon>
        <taxon>Actinomycetes</taxon>
        <taxon>Pseudonocardiales</taxon>
        <taxon>Pseudonocardiaceae</taxon>
        <taxon>Solihabitans</taxon>
    </lineage>
</organism>
<dbReference type="AlphaFoldDB" id="A0A5B2X468"/>
<sequence length="59" mass="6801">MSTADQHDDTAGRARGDRDHQWFLDEAWPNWLGSRPPLPPPFEPDDDDDPGESPRRMSR</sequence>
<gene>
    <name evidence="2" type="ORF">F0L68_24705</name>
</gene>
<accession>A0A5B2X468</accession>
<dbReference type="RefSeq" id="WP_149852184.1">
    <property type="nucleotide sequence ID" value="NZ_VUOB01000043.1"/>
</dbReference>
<evidence type="ECO:0000313" key="2">
    <source>
        <dbReference type="EMBL" id="KAA2257921.1"/>
    </source>
</evidence>
<proteinExistence type="predicted"/>